<feature type="region of interest" description="Disordered" evidence="1">
    <location>
        <begin position="1"/>
        <end position="26"/>
    </location>
</feature>
<accession>A0AAV7MJ25</accession>
<sequence>MLGSHVADSDASHRAARTGEEAGLTFHSRTHTVPFFQTVARQPGSSSRLAIRAALRGGTAPVTPVFYFSFFCPTCLPLRVFATRDD</sequence>
<feature type="compositionally biased region" description="Basic and acidic residues" evidence="1">
    <location>
        <begin position="7"/>
        <end position="20"/>
    </location>
</feature>
<protein>
    <submittedName>
        <fullName evidence="2">Uncharacterized protein</fullName>
    </submittedName>
</protein>
<name>A0AAV7MJ25_PLEWA</name>
<dbReference type="EMBL" id="JANPWB010000013">
    <property type="protein sequence ID" value="KAJ1103346.1"/>
    <property type="molecule type" value="Genomic_DNA"/>
</dbReference>
<proteinExistence type="predicted"/>
<gene>
    <name evidence="2" type="ORF">NDU88_000772</name>
</gene>
<evidence type="ECO:0000313" key="3">
    <source>
        <dbReference type="Proteomes" id="UP001066276"/>
    </source>
</evidence>
<keyword evidence="3" id="KW-1185">Reference proteome</keyword>
<dbReference type="Proteomes" id="UP001066276">
    <property type="component" value="Chromosome 9"/>
</dbReference>
<comment type="caution">
    <text evidence="2">The sequence shown here is derived from an EMBL/GenBank/DDBJ whole genome shotgun (WGS) entry which is preliminary data.</text>
</comment>
<evidence type="ECO:0000313" key="2">
    <source>
        <dbReference type="EMBL" id="KAJ1103346.1"/>
    </source>
</evidence>
<reference evidence="2" key="1">
    <citation type="journal article" date="2022" name="bioRxiv">
        <title>Sequencing and chromosome-scale assembly of the giantPleurodeles waltlgenome.</title>
        <authorList>
            <person name="Brown T."/>
            <person name="Elewa A."/>
            <person name="Iarovenko S."/>
            <person name="Subramanian E."/>
            <person name="Araus A.J."/>
            <person name="Petzold A."/>
            <person name="Susuki M."/>
            <person name="Suzuki K.-i.T."/>
            <person name="Hayashi T."/>
            <person name="Toyoda A."/>
            <person name="Oliveira C."/>
            <person name="Osipova E."/>
            <person name="Leigh N.D."/>
            <person name="Simon A."/>
            <person name="Yun M.H."/>
        </authorList>
    </citation>
    <scope>NUCLEOTIDE SEQUENCE</scope>
    <source>
        <strain evidence="2">20211129_DDA</strain>
        <tissue evidence="2">Liver</tissue>
    </source>
</reference>
<evidence type="ECO:0000256" key="1">
    <source>
        <dbReference type="SAM" id="MobiDB-lite"/>
    </source>
</evidence>
<dbReference type="AlphaFoldDB" id="A0AAV7MJ25"/>
<organism evidence="2 3">
    <name type="scientific">Pleurodeles waltl</name>
    <name type="common">Iberian ribbed newt</name>
    <dbReference type="NCBI Taxonomy" id="8319"/>
    <lineage>
        <taxon>Eukaryota</taxon>
        <taxon>Metazoa</taxon>
        <taxon>Chordata</taxon>
        <taxon>Craniata</taxon>
        <taxon>Vertebrata</taxon>
        <taxon>Euteleostomi</taxon>
        <taxon>Amphibia</taxon>
        <taxon>Batrachia</taxon>
        <taxon>Caudata</taxon>
        <taxon>Salamandroidea</taxon>
        <taxon>Salamandridae</taxon>
        <taxon>Pleurodelinae</taxon>
        <taxon>Pleurodeles</taxon>
    </lineage>
</organism>